<dbReference type="GO" id="GO:0005975">
    <property type="term" value="P:carbohydrate metabolic process"/>
    <property type="evidence" value="ECO:0007669"/>
    <property type="project" value="InterPro"/>
</dbReference>
<feature type="binding site" evidence="7">
    <location>
        <position position="272"/>
    </location>
    <ligand>
        <name>NAD(+)</name>
        <dbReference type="ChEBI" id="CHEBI:57540"/>
    </ligand>
</feature>
<feature type="binding site" evidence="7">
    <location>
        <position position="4"/>
    </location>
    <ligand>
        <name>NAD(+)</name>
        <dbReference type="ChEBI" id="CHEBI:57540"/>
    </ligand>
</feature>
<dbReference type="Pfam" id="PF01210">
    <property type="entry name" value="NAD_Gly3P_dh_N"/>
    <property type="match status" value="1"/>
</dbReference>
<dbReference type="InterPro" id="IPR008927">
    <property type="entry name" value="6-PGluconate_DH-like_C_sf"/>
</dbReference>
<reference evidence="12 13" key="1">
    <citation type="submission" date="2019-01" db="EMBL/GenBank/DDBJ databases">
        <title>Nuclear Genome Assembly of the Microalgal Biofuel strain Nannochloropsis salina CCMP1776.</title>
        <authorList>
            <person name="Hovde B."/>
        </authorList>
    </citation>
    <scope>NUCLEOTIDE SEQUENCE [LARGE SCALE GENOMIC DNA]</scope>
    <source>
        <strain evidence="12 13">CCMP1776</strain>
    </source>
</reference>
<evidence type="ECO:0000256" key="2">
    <source>
        <dbReference type="ARBA" id="ARBA00023002"/>
    </source>
</evidence>
<feature type="binding site" evidence="7">
    <location>
        <position position="303"/>
    </location>
    <ligand>
        <name>NAD(+)</name>
        <dbReference type="ChEBI" id="CHEBI:57540"/>
    </ligand>
</feature>
<dbReference type="GO" id="GO:0141152">
    <property type="term" value="F:glycerol-3-phosphate dehydrogenase (NAD+) activity"/>
    <property type="evidence" value="ECO:0007669"/>
    <property type="project" value="UniProtKB-UniRule"/>
</dbReference>
<dbReference type="Gene3D" id="1.10.1040.10">
    <property type="entry name" value="N-(1-d-carboxylethyl)-l-norvaline Dehydrogenase, domain 2"/>
    <property type="match status" value="2"/>
</dbReference>
<comment type="similarity">
    <text evidence="1 8">Belongs to the NAD-dependent glycerol-3-phosphate dehydrogenase family.</text>
</comment>
<feature type="domain" description="Glycerol-3-phosphate dehydrogenase NAD-dependent C-terminal" evidence="11">
    <location>
        <begin position="229"/>
        <end position="344"/>
    </location>
</feature>
<keyword evidence="2 8" id="KW-0560">Oxidoreductase</keyword>
<accession>A0A4D9DAN2</accession>
<feature type="binding site" evidence="7">
    <location>
        <position position="120"/>
    </location>
    <ligand>
        <name>NAD(+)</name>
        <dbReference type="ChEBI" id="CHEBI:57540"/>
    </ligand>
</feature>
<dbReference type="InterPro" id="IPR036291">
    <property type="entry name" value="NAD(P)-bd_dom_sf"/>
</dbReference>
<feature type="domain" description="Glycerol-3-phosphate dehydrogenase NAD-dependent C-terminal" evidence="11">
    <location>
        <begin position="161"/>
        <end position="195"/>
    </location>
</feature>
<protein>
    <recommendedName>
        <fullName evidence="9">Glycerol-3-phosphate dehydrogenase [NAD(+)]</fullName>
        <ecNumber evidence="9">1.1.1.8</ecNumber>
    </recommendedName>
</protein>
<dbReference type="PIRSF" id="PIRSF000114">
    <property type="entry name" value="Glycerol-3-P_dh"/>
    <property type="match status" value="1"/>
</dbReference>
<proteinExistence type="inferred from homology"/>
<evidence type="ECO:0000256" key="1">
    <source>
        <dbReference type="ARBA" id="ARBA00011009"/>
    </source>
</evidence>
<feature type="domain" description="Glycerol-3-phosphate dehydrogenase NAD-dependent N-terminal" evidence="10">
    <location>
        <begin position="1"/>
        <end position="139"/>
    </location>
</feature>
<keyword evidence="13" id="KW-1185">Reference proteome</keyword>
<dbReference type="GO" id="GO:0051287">
    <property type="term" value="F:NAD binding"/>
    <property type="evidence" value="ECO:0007669"/>
    <property type="project" value="UniProtKB-UniRule"/>
</dbReference>
<dbReference type="EMBL" id="SDOX01000002">
    <property type="protein sequence ID" value="TFJ88366.1"/>
    <property type="molecule type" value="Genomic_DNA"/>
</dbReference>
<evidence type="ECO:0000256" key="4">
    <source>
        <dbReference type="ARBA" id="ARBA00048683"/>
    </source>
</evidence>
<feature type="binding site" evidence="6">
    <location>
        <begin position="272"/>
        <end position="273"/>
    </location>
    <ligand>
        <name>substrate</name>
    </ligand>
</feature>
<comment type="caution">
    <text evidence="12">The sequence shown here is derived from an EMBL/GenBank/DDBJ whole genome shotgun (WGS) entry which is preliminary data.</text>
</comment>
<evidence type="ECO:0000256" key="5">
    <source>
        <dbReference type="PIRSR" id="PIRSR000114-1"/>
    </source>
</evidence>
<evidence type="ECO:0000256" key="6">
    <source>
        <dbReference type="PIRSR" id="PIRSR000114-2"/>
    </source>
</evidence>
<dbReference type="Pfam" id="PF07479">
    <property type="entry name" value="NAD_Gly3P_dh_C"/>
    <property type="match status" value="2"/>
</dbReference>
<evidence type="ECO:0000313" key="13">
    <source>
        <dbReference type="Proteomes" id="UP000355283"/>
    </source>
</evidence>
<gene>
    <name evidence="12" type="ORF">NSK_000715</name>
</gene>
<feature type="binding site" evidence="7">
    <location>
        <position position="61"/>
    </location>
    <ligand>
        <name>NAD(+)</name>
        <dbReference type="ChEBI" id="CHEBI:57540"/>
    </ligand>
</feature>
<dbReference type="InterPro" id="IPR006109">
    <property type="entry name" value="G3P_DH_NAD-dep_C"/>
</dbReference>
<dbReference type="GO" id="GO:0046168">
    <property type="term" value="P:glycerol-3-phosphate catabolic process"/>
    <property type="evidence" value="ECO:0007669"/>
    <property type="project" value="UniProtKB-UniRule"/>
</dbReference>
<dbReference type="InterPro" id="IPR006168">
    <property type="entry name" value="G3P_DH_NAD-dep"/>
</dbReference>
<dbReference type="Gene3D" id="3.40.50.720">
    <property type="entry name" value="NAD(P)-binding Rossmann-like Domain"/>
    <property type="match status" value="1"/>
</dbReference>
<comment type="catalytic activity">
    <reaction evidence="4 9">
        <text>sn-glycerol 3-phosphate + NAD(+) = dihydroxyacetone phosphate + NADH + H(+)</text>
        <dbReference type="Rhea" id="RHEA:11092"/>
        <dbReference type="ChEBI" id="CHEBI:15378"/>
        <dbReference type="ChEBI" id="CHEBI:57540"/>
        <dbReference type="ChEBI" id="CHEBI:57597"/>
        <dbReference type="ChEBI" id="CHEBI:57642"/>
        <dbReference type="ChEBI" id="CHEBI:57945"/>
        <dbReference type="EC" id="1.1.1.8"/>
    </reaction>
</comment>
<dbReference type="PANTHER" id="PTHR11728:SF8">
    <property type="entry name" value="GLYCEROL-3-PHOSPHATE DEHYDROGENASE [NAD(+)]-RELATED"/>
    <property type="match status" value="1"/>
</dbReference>
<dbReference type="FunFam" id="1.10.1040.10:FF:000004">
    <property type="entry name" value="Glycerol-3-phosphate dehydrogenase [NAD(+)]"/>
    <property type="match status" value="1"/>
</dbReference>
<dbReference type="OrthoDB" id="10263760at2759"/>
<dbReference type="SUPFAM" id="SSF51735">
    <property type="entry name" value="NAD(P)-binding Rossmann-fold domains"/>
    <property type="match status" value="1"/>
</dbReference>
<evidence type="ECO:0000313" key="12">
    <source>
        <dbReference type="EMBL" id="TFJ88366.1"/>
    </source>
</evidence>
<evidence type="ECO:0000256" key="9">
    <source>
        <dbReference type="RuleBase" id="RU361243"/>
    </source>
</evidence>
<dbReference type="PRINTS" id="PR00077">
    <property type="entry name" value="GPDHDRGNASE"/>
</dbReference>
<dbReference type="SUPFAM" id="SSF48179">
    <property type="entry name" value="6-phosphogluconate dehydrogenase C-terminal domain-like"/>
    <property type="match status" value="2"/>
</dbReference>
<dbReference type="Proteomes" id="UP000355283">
    <property type="component" value="Unassembled WGS sequence"/>
</dbReference>
<dbReference type="AlphaFoldDB" id="A0A4D9DAN2"/>
<dbReference type="PROSITE" id="PS00957">
    <property type="entry name" value="NAD_G3PDH"/>
    <property type="match status" value="1"/>
</dbReference>
<dbReference type="PANTHER" id="PTHR11728">
    <property type="entry name" value="GLYCEROL-3-PHOSPHATE DEHYDROGENASE"/>
    <property type="match status" value="1"/>
</dbReference>
<dbReference type="EC" id="1.1.1.8" evidence="9"/>
<dbReference type="GO" id="GO:0005829">
    <property type="term" value="C:cytosol"/>
    <property type="evidence" value="ECO:0007669"/>
    <property type="project" value="TreeGrafter"/>
</dbReference>
<evidence type="ECO:0000256" key="8">
    <source>
        <dbReference type="RuleBase" id="RU000437"/>
    </source>
</evidence>
<dbReference type="InterPro" id="IPR013328">
    <property type="entry name" value="6PGD_dom2"/>
</dbReference>
<organism evidence="12 13">
    <name type="scientific">Nannochloropsis salina CCMP1776</name>
    <dbReference type="NCBI Taxonomy" id="1027361"/>
    <lineage>
        <taxon>Eukaryota</taxon>
        <taxon>Sar</taxon>
        <taxon>Stramenopiles</taxon>
        <taxon>Ochrophyta</taxon>
        <taxon>Eustigmatophyceae</taxon>
        <taxon>Eustigmatales</taxon>
        <taxon>Monodopsidaceae</taxon>
        <taxon>Microchloropsis</taxon>
        <taxon>Microchloropsis salina</taxon>
    </lineage>
</organism>
<sequence length="347" mass="37914">MWVFEEELDDGRKLSDVINADHENVKYLPGIQLPTNVRAVPDLSDAVRNASIVVFVLPHQFLPSLLPRISSCLHRGAMAVSLVKGLDFDDEGPVLITDMIREGLGEDVSEVCVLMGANVADEMARDEFCEATLGCPDPEGAGAVVQQLFDCPTFRVEVTPDPIGVELCGALKNVVALAAGFCDGLDWGGNTKVGLGGKCVGWAIKTLLASPLTADNWDGLRGRALLWIAAIIRRGLEEMRLFCKLLHPSVRDMTFFESCGVADLITTCYGGRNRKCAETFARAGGAMGWDEIEKEELGGQHLQGPQTTSKLHKVLEQKKWLSRFPLFRSVYQIAYQGRPPATLVQDL</sequence>
<dbReference type="InterPro" id="IPR011128">
    <property type="entry name" value="G3P_DH_NAD-dep_N"/>
</dbReference>
<name>A0A4D9DAN2_9STRA</name>
<evidence type="ECO:0000259" key="11">
    <source>
        <dbReference type="Pfam" id="PF07479"/>
    </source>
</evidence>
<keyword evidence="3 7" id="KW-0520">NAD</keyword>
<evidence type="ECO:0000256" key="3">
    <source>
        <dbReference type="ARBA" id="ARBA00023027"/>
    </source>
</evidence>
<feature type="binding site" evidence="6">
    <location>
        <position position="84"/>
    </location>
    <ligand>
        <name>substrate</name>
    </ligand>
</feature>
<evidence type="ECO:0000256" key="7">
    <source>
        <dbReference type="PIRSR" id="PIRSR000114-3"/>
    </source>
</evidence>
<feature type="active site" description="Proton acceptor" evidence="5">
    <location>
        <position position="172"/>
    </location>
</feature>
<evidence type="ECO:0000259" key="10">
    <source>
        <dbReference type="Pfam" id="PF01210"/>
    </source>
</evidence>